<sequence>MKKIYGLIWLLLLGMVPAVQAQKIVRGTVQDNSSKEALPGVTVALKNSEVGTTTDTQGNFQLAISRDTVTLVFSFVGFEPLERKIILTRDTTVLAPVRLKAACHLDFFYHKHLELSLLSGLHYTPLGGKVKVFYPYLIHGRHSMGSLRAEFGYQGGAANYQRNATLALDNLFVDCDHNVDVAASYQRVRLGERGFVYTRYTASATYTGKLISRAVPVYLAVGRLTYAVEEISAARTGLEAGVDYPFFIHLNDSRTVNLSLVATGRLAWWQDYWQFQSGLETQFKRYSVGLSFNKLGLYTEVTTRVGFTIERRRTRKPVGR</sequence>
<dbReference type="Gene3D" id="2.60.40.1120">
    <property type="entry name" value="Carboxypeptidase-like, regulatory domain"/>
    <property type="match status" value="1"/>
</dbReference>
<keyword evidence="2" id="KW-0378">Hydrolase</keyword>
<feature type="chain" id="PRO_5021859946" evidence="1">
    <location>
        <begin position="22"/>
        <end position="320"/>
    </location>
</feature>
<dbReference type="OrthoDB" id="822112at2"/>
<evidence type="ECO:0000256" key="1">
    <source>
        <dbReference type="SAM" id="SignalP"/>
    </source>
</evidence>
<dbReference type="Proteomes" id="UP000317624">
    <property type="component" value="Unassembled WGS sequence"/>
</dbReference>
<dbReference type="GO" id="GO:0004180">
    <property type="term" value="F:carboxypeptidase activity"/>
    <property type="evidence" value="ECO:0007669"/>
    <property type="project" value="UniProtKB-KW"/>
</dbReference>
<dbReference type="RefSeq" id="WP_144844922.1">
    <property type="nucleotide sequence ID" value="NZ_VMRJ01000001.1"/>
</dbReference>
<dbReference type="Pfam" id="PF13715">
    <property type="entry name" value="CarbopepD_reg_2"/>
    <property type="match status" value="1"/>
</dbReference>
<evidence type="ECO:0000313" key="2">
    <source>
        <dbReference type="EMBL" id="TVT43433.1"/>
    </source>
</evidence>
<keyword evidence="2" id="KW-0645">Protease</keyword>
<dbReference type="EMBL" id="VMRJ01000001">
    <property type="protein sequence ID" value="TVT43433.1"/>
    <property type="molecule type" value="Genomic_DNA"/>
</dbReference>
<gene>
    <name evidence="2" type="ORF">FNT36_04930</name>
</gene>
<feature type="signal peptide" evidence="1">
    <location>
        <begin position="1"/>
        <end position="21"/>
    </location>
</feature>
<evidence type="ECO:0000313" key="3">
    <source>
        <dbReference type="Proteomes" id="UP000317624"/>
    </source>
</evidence>
<accession>A0A558C3R6</accession>
<name>A0A558C3R6_9BACT</name>
<dbReference type="InterPro" id="IPR008969">
    <property type="entry name" value="CarboxyPept-like_regulatory"/>
</dbReference>
<keyword evidence="2" id="KW-0121">Carboxypeptidase</keyword>
<reference evidence="2 3" key="1">
    <citation type="submission" date="2019-07" db="EMBL/GenBank/DDBJ databases">
        <title>Hymenobacter sp. straun FUR1 Genome sequencing and assembly.</title>
        <authorList>
            <person name="Chhetri G."/>
        </authorList>
    </citation>
    <scope>NUCLEOTIDE SEQUENCE [LARGE SCALE GENOMIC DNA]</scope>
    <source>
        <strain evidence="2 3">Fur1</strain>
    </source>
</reference>
<proteinExistence type="predicted"/>
<comment type="caution">
    <text evidence="2">The sequence shown here is derived from an EMBL/GenBank/DDBJ whole genome shotgun (WGS) entry which is preliminary data.</text>
</comment>
<dbReference type="SUPFAM" id="SSF49464">
    <property type="entry name" value="Carboxypeptidase regulatory domain-like"/>
    <property type="match status" value="1"/>
</dbReference>
<keyword evidence="3" id="KW-1185">Reference proteome</keyword>
<keyword evidence="1" id="KW-0732">Signal</keyword>
<dbReference type="AlphaFoldDB" id="A0A558C3R6"/>
<organism evidence="2 3">
    <name type="scientific">Hymenobacter setariae</name>
    <dbReference type="NCBI Taxonomy" id="2594794"/>
    <lineage>
        <taxon>Bacteria</taxon>
        <taxon>Pseudomonadati</taxon>
        <taxon>Bacteroidota</taxon>
        <taxon>Cytophagia</taxon>
        <taxon>Cytophagales</taxon>
        <taxon>Hymenobacteraceae</taxon>
        <taxon>Hymenobacter</taxon>
    </lineage>
</organism>
<protein>
    <submittedName>
        <fullName evidence="2">Carboxypeptidase-like regulatory domain-containing protein</fullName>
    </submittedName>
</protein>